<keyword evidence="3" id="KW-1185">Reference proteome</keyword>
<gene>
    <name evidence="2" type="ORF">IW256_007949</name>
</gene>
<dbReference type="Pfam" id="PF04149">
    <property type="entry name" value="DUF397"/>
    <property type="match status" value="1"/>
</dbReference>
<evidence type="ECO:0000313" key="3">
    <source>
        <dbReference type="Proteomes" id="UP000614047"/>
    </source>
</evidence>
<dbReference type="AlphaFoldDB" id="A0A931DU02"/>
<feature type="domain" description="DUF397" evidence="1">
    <location>
        <begin position="4"/>
        <end position="57"/>
    </location>
</feature>
<dbReference type="RefSeq" id="WP_197015843.1">
    <property type="nucleotide sequence ID" value="NZ_BAABES010000003.1"/>
</dbReference>
<sequence length="58" mass="6326">MTTNWRKSARSSEGTSEQCVEVARLSEGIGVRDSKNPDGPNLVVSRDVFKAFTAALKK</sequence>
<proteinExistence type="predicted"/>
<evidence type="ECO:0000313" key="2">
    <source>
        <dbReference type="EMBL" id="MBG6093836.1"/>
    </source>
</evidence>
<dbReference type="EMBL" id="JADOUA010000001">
    <property type="protein sequence ID" value="MBG6093836.1"/>
    <property type="molecule type" value="Genomic_DNA"/>
</dbReference>
<name>A0A931DU02_9ACTN</name>
<dbReference type="InterPro" id="IPR007278">
    <property type="entry name" value="DUF397"/>
</dbReference>
<accession>A0A931DU02</accession>
<protein>
    <recommendedName>
        <fullName evidence="1">DUF397 domain-containing protein</fullName>
    </recommendedName>
</protein>
<dbReference type="Proteomes" id="UP000614047">
    <property type="component" value="Unassembled WGS sequence"/>
</dbReference>
<organism evidence="2 3">
    <name type="scientific">Actinomadura viridis</name>
    <dbReference type="NCBI Taxonomy" id="58110"/>
    <lineage>
        <taxon>Bacteria</taxon>
        <taxon>Bacillati</taxon>
        <taxon>Actinomycetota</taxon>
        <taxon>Actinomycetes</taxon>
        <taxon>Streptosporangiales</taxon>
        <taxon>Thermomonosporaceae</taxon>
        <taxon>Actinomadura</taxon>
    </lineage>
</organism>
<evidence type="ECO:0000259" key="1">
    <source>
        <dbReference type="Pfam" id="PF04149"/>
    </source>
</evidence>
<comment type="caution">
    <text evidence="2">The sequence shown here is derived from an EMBL/GenBank/DDBJ whole genome shotgun (WGS) entry which is preliminary data.</text>
</comment>
<reference evidence="2" key="1">
    <citation type="submission" date="2020-11" db="EMBL/GenBank/DDBJ databases">
        <title>Sequencing the genomes of 1000 actinobacteria strains.</title>
        <authorList>
            <person name="Klenk H.-P."/>
        </authorList>
    </citation>
    <scope>NUCLEOTIDE SEQUENCE</scope>
    <source>
        <strain evidence="2">DSM 43175</strain>
    </source>
</reference>